<name>A0A382DSS9_9ZZZZ</name>
<dbReference type="SFLD" id="SFLDS00003">
    <property type="entry name" value="Haloacid_Dehalogenase"/>
    <property type="match status" value="1"/>
</dbReference>
<dbReference type="Gene3D" id="3.40.50.1000">
    <property type="entry name" value="HAD superfamily/HAD-like"/>
    <property type="match status" value="1"/>
</dbReference>
<accession>A0A382DSS9</accession>
<organism evidence="1">
    <name type="scientific">marine metagenome</name>
    <dbReference type="NCBI Taxonomy" id="408172"/>
    <lineage>
        <taxon>unclassified sequences</taxon>
        <taxon>metagenomes</taxon>
        <taxon>ecological metagenomes</taxon>
    </lineage>
</organism>
<dbReference type="SFLD" id="SFLDG01129">
    <property type="entry name" value="C1.5:_HAD__Beta-PGM__Phosphata"/>
    <property type="match status" value="1"/>
</dbReference>
<dbReference type="GO" id="GO:0005829">
    <property type="term" value="C:cytosol"/>
    <property type="evidence" value="ECO:0007669"/>
    <property type="project" value="TreeGrafter"/>
</dbReference>
<dbReference type="Pfam" id="PF13419">
    <property type="entry name" value="HAD_2"/>
    <property type="match status" value="1"/>
</dbReference>
<gene>
    <name evidence="1" type="ORF">METZ01_LOCUS193858</name>
</gene>
<evidence type="ECO:0000313" key="1">
    <source>
        <dbReference type="EMBL" id="SVB41004.1"/>
    </source>
</evidence>
<dbReference type="EMBL" id="UINC01040726">
    <property type="protein sequence ID" value="SVB41004.1"/>
    <property type="molecule type" value="Genomic_DNA"/>
</dbReference>
<dbReference type="SUPFAM" id="SSF56784">
    <property type="entry name" value="HAD-like"/>
    <property type="match status" value="1"/>
</dbReference>
<dbReference type="InterPro" id="IPR023214">
    <property type="entry name" value="HAD_sf"/>
</dbReference>
<dbReference type="InterPro" id="IPR006439">
    <property type="entry name" value="HAD-SF_hydro_IA"/>
</dbReference>
<evidence type="ECO:0008006" key="2">
    <source>
        <dbReference type="Google" id="ProtNLM"/>
    </source>
</evidence>
<dbReference type="GO" id="GO:0006281">
    <property type="term" value="P:DNA repair"/>
    <property type="evidence" value="ECO:0007669"/>
    <property type="project" value="TreeGrafter"/>
</dbReference>
<dbReference type="NCBIfam" id="TIGR01549">
    <property type="entry name" value="HAD-SF-IA-v1"/>
    <property type="match status" value="1"/>
</dbReference>
<dbReference type="GO" id="GO:0008967">
    <property type="term" value="F:phosphoglycolate phosphatase activity"/>
    <property type="evidence" value="ECO:0007669"/>
    <property type="project" value="TreeGrafter"/>
</dbReference>
<protein>
    <recommendedName>
        <fullName evidence="2">Phosphoglycolate phosphatase</fullName>
    </recommendedName>
</protein>
<dbReference type="PANTHER" id="PTHR43434">
    <property type="entry name" value="PHOSPHOGLYCOLATE PHOSPHATASE"/>
    <property type="match status" value="1"/>
</dbReference>
<sequence length="214" mass="23779">MKKISLFVYDFDGTLVDTFEDIASSVNLTLAEMNLRSLKRETIRGNIGSGVVNLMTRSLVDSGCNDTETAVSLFRKHYNHHLLDQTKLYPNGRAIVEHFSNKKHAILSNKPISFIEKILKALNFLSPFDSILGGDSLKEQKPNPIGLQFLMKKFNYPAKEVLMIGDSAIDVETGKHAGVITCGVTYGLGEPGFLHDSKPDYLIDNLSNLKSLFN</sequence>
<dbReference type="InterPro" id="IPR023198">
    <property type="entry name" value="PGP-like_dom2"/>
</dbReference>
<proteinExistence type="predicted"/>
<dbReference type="PANTHER" id="PTHR43434:SF1">
    <property type="entry name" value="PHOSPHOGLYCOLATE PHOSPHATASE"/>
    <property type="match status" value="1"/>
</dbReference>
<reference evidence="1" key="1">
    <citation type="submission" date="2018-05" db="EMBL/GenBank/DDBJ databases">
        <authorList>
            <person name="Lanie J.A."/>
            <person name="Ng W.-L."/>
            <person name="Kazmierczak K.M."/>
            <person name="Andrzejewski T.M."/>
            <person name="Davidsen T.M."/>
            <person name="Wayne K.J."/>
            <person name="Tettelin H."/>
            <person name="Glass J.I."/>
            <person name="Rusch D."/>
            <person name="Podicherti R."/>
            <person name="Tsui H.-C.T."/>
            <person name="Winkler M.E."/>
        </authorList>
    </citation>
    <scope>NUCLEOTIDE SEQUENCE</scope>
</reference>
<dbReference type="InterPro" id="IPR041492">
    <property type="entry name" value="HAD_2"/>
</dbReference>
<dbReference type="Gene3D" id="1.10.150.240">
    <property type="entry name" value="Putative phosphatase, domain 2"/>
    <property type="match status" value="1"/>
</dbReference>
<dbReference type="InterPro" id="IPR036412">
    <property type="entry name" value="HAD-like_sf"/>
</dbReference>
<dbReference type="AlphaFoldDB" id="A0A382DSS9"/>
<dbReference type="InterPro" id="IPR050155">
    <property type="entry name" value="HAD-like_hydrolase_sf"/>
</dbReference>